<evidence type="ECO:0000313" key="2">
    <source>
        <dbReference type="EMBL" id="CAK7919408.1"/>
    </source>
</evidence>
<dbReference type="InterPro" id="IPR027267">
    <property type="entry name" value="AH/BAR_dom_sf"/>
</dbReference>
<dbReference type="SUPFAM" id="SSF103657">
    <property type="entry name" value="BAR/IMD domain-like"/>
    <property type="match status" value="1"/>
</dbReference>
<dbReference type="InterPro" id="IPR037470">
    <property type="entry name" value="IVY1"/>
</dbReference>
<gene>
    <name evidence="2" type="primary">IVY1</name>
    <name evidence="2" type="ORF">CAAN4_G17986</name>
</gene>
<dbReference type="Proteomes" id="UP001497600">
    <property type="component" value="Chromosome G"/>
</dbReference>
<accession>A0ABP0EN59</accession>
<feature type="compositionally biased region" description="Polar residues" evidence="1">
    <location>
        <begin position="391"/>
        <end position="402"/>
    </location>
</feature>
<dbReference type="PANTHER" id="PTHR38407">
    <property type="entry name" value="PROTEIN IVY1"/>
    <property type="match status" value="1"/>
</dbReference>
<feature type="compositionally biased region" description="Acidic residues" evidence="1">
    <location>
        <begin position="352"/>
        <end position="370"/>
    </location>
</feature>
<protein>
    <submittedName>
        <fullName evidence="2">Protein Ivy1p</fullName>
    </submittedName>
</protein>
<dbReference type="EMBL" id="OZ004259">
    <property type="protein sequence ID" value="CAK7919408.1"/>
    <property type="molecule type" value="Genomic_DNA"/>
</dbReference>
<feature type="compositionally biased region" description="Polar residues" evidence="1">
    <location>
        <begin position="420"/>
        <end position="429"/>
    </location>
</feature>
<dbReference type="PANTHER" id="PTHR38407:SF1">
    <property type="entry name" value="PROTEIN IVY1"/>
    <property type="match status" value="1"/>
</dbReference>
<name>A0ABP0EN59_9ASCO</name>
<organism evidence="2 3">
    <name type="scientific">[Candida] anglica</name>
    <dbReference type="NCBI Taxonomy" id="148631"/>
    <lineage>
        <taxon>Eukaryota</taxon>
        <taxon>Fungi</taxon>
        <taxon>Dikarya</taxon>
        <taxon>Ascomycota</taxon>
        <taxon>Saccharomycotina</taxon>
        <taxon>Pichiomycetes</taxon>
        <taxon>Debaryomycetaceae</taxon>
        <taxon>Kurtzmaniella</taxon>
    </lineage>
</organism>
<keyword evidence="3" id="KW-1185">Reference proteome</keyword>
<proteinExistence type="predicted"/>
<feature type="region of interest" description="Disordered" evidence="1">
    <location>
        <begin position="1"/>
        <end position="79"/>
    </location>
</feature>
<feature type="compositionally biased region" description="Polar residues" evidence="1">
    <location>
        <begin position="32"/>
        <end position="68"/>
    </location>
</feature>
<evidence type="ECO:0000256" key="1">
    <source>
        <dbReference type="SAM" id="MobiDB-lite"/>
    </source>
</evidence>
<dbReference type="Gene3D" id="1.20.1270.60">
    <property type="entry name" value="Arfaptin homology (AH) domain/BAR domain"/>
    <property type="match status" value="1"/>
</dbReference>
<sequence>MESQASRNLSTSSSIRRKQTNPPEHLSEFFSLMSNSSDMSLQQGKSSTQIKYSGSSTSPATPKISASGQHPRRPSLNTIDTFTSFSPSVLDLPNILTSKDFSSTVETYGTLLERASNLKKALDEVSRCTGEFGQALEDCVNDCPKVQNSRPVEDGMINAGGLHYMISSNQQILGRLIEQSFEIPLKRELSKLKEEYQVNHTYYQQEIKSRSRVLRESELQNLKLSKSKTRNLTSYKNNLMDLTRQVEEIDRLKYGYYREINLMLERFNQEKLLPRTGSLVRAQLELYEGIAKKGWSGGGLDNLLAVSPDLFAEEDEEEGIDDVMGKNRYGLTEDNRNFPSTGNINSLREEPLNEADEGDDSAIFEADANETMETVKLTDDSPSGHKYEPNTDGSSTPIPTKSRNNERFDSSMDESFSLPVVNNSNSLLARNSGHDTPEGSILNDDILKDL</sequence>
<reference evidence="2 3" key="1">
    <citation type="submission" date="2024-01" db="EMBL/GenBank/DDBJ databases">
        <authorList>
            <consortium name="Genoscope - CEA"/>
            <person name="William W."/>
        </authorList>
    </citation>
    <scope>NUCLEOTIDE SEQUENCE [LARGE SCALE GENOMIC DNA]</scope>
    <source>
        <strain evidence="2 3">29B2s-10</strain>
    </source>
</reference>
<feature type="compositionally biased region" description="Basic and acidic residues" evidence="1">
    <location>
        <begin position="376"/>
        <end position="389"/>
    </location>
</feature>
<feature type="compositionally biased region" description="Polar residues" evidence="1">
    <location>
        <begin position="337"/>
        <end position="346"/>
    </location>
</feature>
<feature type="compositionally biased region" description="Polar residues" evidence="1">
    <location>
        <begin position="1"/>
        <end position="14"/>
    </location>
</feature>
<feature type="region of interest" description="Disordered" evidence="1">
    <location>
        <begin position="315"/>
        <end position="450"/>
    </location>
</feature>
<evidence type="ECO:0000313" key="3">
    <source>
        <dbReference type="Proteomes" id="UP001497600"/>
    </source>
</evidence>